<evidence type="ECO:0000313" key="2">
    <source>
        <dbReference type="Proteomes" id="UP000030671"/>
    </source>
</evidence>
<name>W4KG60_HETIT</name>
<reference evidence="1 2" key="1">
    <citation type="journal article" date="2012" name="New Phytol.">
        <title>Insight into trade-off between wood decay and parasitism from the genome of a fungal forest pathogen.</title>
        <authorList>
            <person name="Olson A."/>
            <person name="Aerts A."/>
            <person name="Asiegbu F."/>
            <person name="Belbahri L."/>
            <person name="Bouzid O."/>
            <person name="Broberg A."/>
            <person name="Canback B."/>
            <person name="Coutinho P.M."/>
            <person name="Cullen D."/>
            <person name="Dalman K."/>
            <person name="Deflorio G."/>
            <person name="van Diepen L.T."/>
            <person name="Dunand C."/>
            <person name="Duplessis S."/>
            <person name="Durling M."/>
            <person name="Gonthier P."/>
            <person name="Grimwood J."/>
            <person name="Fossdal C.G."/>
            <person name="Hansson D."/>
            <person name="Henrissat B."/>
            <person name="Hietala A."/>
            <person name="Himmelstrand K."/>
            <person name="Hoffmeister D."/>
            <person name="Hogberg N."/>
            <person name="James T.Y."/>
            <person name="Karlsson M."/>
            <person name="Kohler A."/>
            <person name="Kues U."/>
            <person name="Lee Y.H."/>
            <person name="Lin Y.C."/>
            <person name="Lind M."/>
            <person name="Lindquist E."/>
            <person name="Lombard V."/>
            <person name="Lucas S."/>
            <person name="Lunden K."/>
            <person name="Morin E."/>
            <person name="Murat C."/>
            <person name="Park J."/>
            <person name="Raffaello T."/>
            <person name="Rouze P."/>
            <person name="Salamov A."/>
            <person name="Schmutz J."/>
            <person name="Solheim H."/>
            <person name="Stahlberg J."/>
            <person name="Velez H."/>
            <person name="de Vries R.P."/>
            <person name="Wiebenga A."/>
            <person name="Woodward S."/>
            <person name="Yakovlev I."/>
            <person name="Garbelotto M."/>
            <person name="Martin F."/>
            <person name="Grigoriev I.V."/>
            <person name="Stenlid J."/>
        </authorList>
    </citation>
    <scope>NUCLEOTIDE SEQUENCE [LARGE SCALE GENOMIC DNA]</scope>
    <source>
        <strain evidence="1 2">TC 32-1</strain>
    </source>
</reference>
<dbReference type="InParanoid" id="W4KG60"/>
<dbReference type="KEGG" id="hir:HETIRDRAFT_449800"/>
<protein>
    <submittedName>
        <fullName evidence="1">Uncharacterized protein</fullName>
    </submittedName>
</protein>
<keyword evidence="2" id="KW-1185">Reference proteome</keyword>
<dbReference type="GeneID" id="20675981"/>
<dbReference type="EMBL" id="KI925456">
    <property type="protein sequence ID" value="ETW84275.1"/>
    <property type="molecule type" value="Genomic_DNA"/>
</dbReference>
<sequence>MTARGVTIVGGDIRSMAAQLAATTTTITQRPEAVRSLTEDPRRMDVDPRVFGRHARVRRAPPSHKRAPVAASVHQVVDKGVAPRVHPDERAKTAHLGT</sequence>
<gene>
    <name evidence="1" type="ORF">HETIRDRAFT_449800</name>
</gene>
<dbReference type="RefSeq" id="XP_009543960.1">
    <property type="nucleotide sequence ID" value="XM_009545665.1"/>
</dbReference>
<dbReference type="Proteomes" id="UP000030671">
    <property type="component" value="Unassembled WGS sequence"/>
</dbReference>
<dbReference type="HOGENOM" id="CLU_2333855_0_0_1"/>
<organism evidence="1 2">
    <name type="scientific">Heterobasidion irregulare (strain TC 32-1)</name>
    <dbReference type="NCBI Taxonomy" id="747525"/>
    <lineage>
        <taxon>Eukaryota</taxon>
        <taxon>Fungi</taxon>
        <taxon>Dikarya</taxon>
        <taxon>Basidiomycota</taxon>
        <taxon>Agaricomycotina</taxon>
        <taxon>Agaricomycetes</taxon>
        <taxon>Russulales</taxon>
        <taxon>Bondarzewiaceae</taxon>
        <taxon>Heterobasidion</taxon>
        <taxon>Heterobasidion annosum species complex</taxon>
    </lineage>
</organism>
<evidence type="ECO:0000313" key="1">
    <source>
        <dbReference type="EMBL" id="ETW84275.1"/>
    </source>
</evidence>
<dbReference type="AlphaFoldDB" id="W4KG60"/>
<proteinExistence type="predicted"/>
<accession>W4KG60</accession>